<keyword evidence="2" id="KW-1185">Reference proteome</keyword>
<name>A0A1H2PJ63_9BURK</name>
<evidence type="ECO:0000313" key="2">
    <source>
        <dbReference type="Proteomes" id="UP000243719"/>
    </source>
</evidence>
<dbReference type="AlphaFoldDB" id="A0A1H2PJ63"/>
<dbReference type="STRING" id="1770053.SAMN05216551_101285"/>
<dbReference type="EMBL" id="FNLO01000001">
    <property type="protein sequence ID" value="SDV46365.1"/>
    <property type="molecule type" value="Genomic_DNA"/>
</dbReference>
<sequence>MLGFSPLDEAAVVRRPELRLMTGARRRRQASALRLAAPRLRSLGFWPGRGNRIAG</sequence>
<gene>
    <name evidence="1" type="ORF">SAMN05216551_101285</name>
</gene>
<proteinExistence type="predicted"/>
<organism evidence="1 2">
    <name type="scientific">Chitinasiproducens palmae</name>
    <dbReference type="NCBI Taxonomy" id="1770053"/>
    <lineage>
        <taxon>Bacteria</taxon>
        <taxon>Pseudomonadati</taxon>
        <taxon>Pseudomonadota</taxon>
        <taxon>Betaproteobacteria</taxon>
        <taxon>Burkholderiales</taxon>
        <taxon>Burkholderiaceae</taxon>
        <taxon>Chitinasiproducens</taxon>
    </lineage>
</organism>
<reference evidence="2" key="1">
    <citation type="submission" date="2016-09" db="EMBL/GenBank/DDBJ databases">
        <authorList>
            <person name="Varghese N."/>
            <person name="Submissions S."/>
        </authorList>
    </citation>
    <scope>NUCLEOTIDE SEQUENCE [LARGE SCALE GENOMIC DNA]</scope>
    <source>
        <strain evidence="2">JS23</strain>
    </source>
</reference>
<protein>
    <submittedName>
        <fullName evidence="1">Uncharacterized protein</fullName>
    </submittedName>
</protein>
<accession>A0A1H2PJ63</accession>
<evidence type="ECO:0000313" key="1">
    <source>
        <dbReference type="EMBL" id="SDV46365.1"/>
    </source>
</evidence>
<dbReference type="Proteomes" id="UP000243719">
    <property type="component" value="Unassembled WGS sequence"/>
</dbReference>